<evidence type="ECO:0000259" key="15">
    <source>
        <dbReference type="PROSITE" id="PS50885"/>
    </source>
</evidence>
<evidence type="ECO:0000256" key="9">
    <source>
        <dbReference type="ARBA" id="ARBA00022840"/>
    </source>
</evidence>
<dbReference type="Proteomes" id="UP000277108">
    <property type="component" value="Unassembled WGS sequence"/>
</dbReference>
<dbReference type="GO" id="GO:0005524">
    <property type="term" value="F:ATP binding"/>
    <property type="evidence" value="ECO:0007669"/>
    <property type="project" value="UniProtKB-KW"/>
</dbReference>
<feature type="domain" description="HAMP" evidence="15">
    <location>
        <begin position="181"/>
        <end position="233"/>
    </location>
</feature>
<dbReference type="Gene3D" id="1.10.287.130">
    <property type="match status" value="1"/>
</dbReference>
<dbReference type="GO" id="GO:0016036">
    <property type="term" value="P:cellular response to phosphate starvation"/>
    <property type="evidence" value="ECO:0007669"/>
    <property type="project" value="TreeGrafter"/>
</dbReference>
<feature type="transmembrane region" description="Helical" evidence="13">
    <location>
        <begin position="157"/>
        <end position="176"/>
    </location>
</feature>
<evidence type="ECO:0000256" key="2">
    <source>
        <dbReference type="ARBA" id="ARBA00004651"/>
    </source>
</evidence>
<dbReference type="EC" id="2.7.13.3" evidence="3"/>
<dbReference type="SUPFAM" id="SSF55785">
    <property type="entry name" value="PYP-like sensor domain (PAS domain)"/>
    <property type="match status" value="1"/>
</dbReference>
<keyword evidence="4" id="KW-1003">Cell membrane</keyword>
<dbReference type="RefSeq" id="WP_123807304.1">
    <property type="nucleotide sequence ID" value="NZ_RKRK01000002.1"/>
</dbReference>
<dbReference type="SMART" id="SM00387">
    <property type="entry name" value="HATPase_c"/>
    <property type="match status" value="1"/>
</dbReference>
<dbReference type="SUPFAM" id="SSF47384">
    <property type="entry name" value="Homodimeric domain of signal transducing histidine kinase"/>
    <property type="match status" value="1"/>
</dbReference>
<dbReference type="FunFam" id="1.10.287.130:FF:000001">
    <property type="entry name" value="Two-component sensor histidine kinase"/>
    <property type="match status" value="1"/>
</dbReference>
<accession>A0A3N5C5Z6</accession>
<evidence type="ECO:0000256" key="13">
    <source>
        <dbReference type="SAM" id="Phobius"/>
    </source>
</evidence>
<dbReference type="PROSITE" id="PS50885">
    <property type="entry name" value="HAMP"/>
    <property type="match status" value="1"/>
</dbReference>
<evidence type="ECO:0000313" key="17">
    <source>
        <dbReference type="Proteomes" id="UP000277108"/>
    </source>
</evidence>
<dbReference type="CDD" id="cd06225">
    <property type="entry name" value="HAMP"/>
    <property type="match status" value="1"/>
</dbReference>
<keyword evidence="7" id="KW-0547">Nucleotide-binding</keyword>
<keyword evidence="8 16" id="KW-0418">Kinase</keyword>
<protein>
    <recommendedName>
        <fullName evidence="3">histidine kinase</fullName>
        <ecNumber evidence="3">2.7.13.3</ecNumber>
    </recommendedName>
</protein>
<keyword evidence="5" id="KW-0597">Phosphoprotein</keyword>
<keyword evidence="11 13" id="KW-0472">Membrane</keyword>
<evidence type="ECO:0000256" key="5">
    <source>
        <dbReference type="ARBA" id="ARBA00022553"/>
    </source>
</evidence>
<evidence type="ECO:0000313" key="16">
    <source>
        <dbReference type="EMBL" id="RPF57728.1"/>
    </source>
</evidence>
<dbReference type="Pfam" id="PF00672">
    <property type="entry name" value="HAMP"/>
    <property type="match status" value="1"/>
</dbReference>
<dbReference type="Pfam" id="PF00512">
    <property type="entry name" value="HisKA"/>
    <property type="match status" value="1"/>
</dbReference>
<dbReference type="PRINTS" id="PR00344">
    <property type="entry name" value="BCTRLSENSOR"/>
</dbReference>
<dbReference type="PANTHER" id="PTHR45453">
    <property type="entry name" value="PHOSPHATE REGULON SENSOR PROTEIN PHOR"/>
    <property type="match status" value="1"/>
</dbReference>
<comment type="caution">
    <text evidence="16">The sequence shown here is derived from an EMBL/GenBank/DDBJ whole genome shotgun (WGS) entry which is preliminary data.</text>
</comment>
<dbReference type="GO" id="GO:0004721">
    <property type="term" value="F:phosphoprotein phosphatase activity"/>
    <property type="evidence" value="ECO:0007669"/>
    <property type="project" value="TreeGrafter"/>
</dbReference>
<dbReference type="GO" id="GO:0005886">
    <property type="term" value="C:plasma membrane"/>
    <property type="evidence" value="ECO:0007669"/>
    <property type="project" value="UniProtKB-SubCell"/>
</dbReference>
<keyword evidence="17" id="KW-1185">Reference proteome</keyword>
<evidence type="ECO:0000256" key="7">
    <source>
        <dbReference type="ARBA" id="ARBA00022741"/>
    </source>
</evidence>
<comment type="subcellular location">
    <subcellularLocation>
        <location evidence="2">Cell membrane</location>
        <topology evidence="2">Multi-pass membrane protein</topology>
    </subcellularLocation>
</comment>
<dbReference type="InterPro" id="IPR036097">
    <property type="entry name" value="HisK_dim/P_sf"/>
</dbReference>
<reference evidence="16 17" key="1">
    <citation type="submission" date="2018-11" db="EMBL/GenBank/DDBJ databases">
        <title>Genomic Encyclopedia of Type Strains, Phase IV (KMG-IV): sequencing the most valuable type-strain genomes for metagenomic binning, comparative biology and taxonomic classification.</title>
        <authorList>
            <person name="Goeker M."/>
        </authorList>
    </citation>
    <scope>NUCLEOTIDE SEQUENCE [LARGE SCALE GENOMIC DNA]</scope>
    <source>
        <strain evidence="16 17">DSM 29158</strain>
    </source>
</reference>
<evidence type="ECO:0000256" key="11">
    <source>
        <dbReference type="ARBA" id="ARBA00023136"/>
    </source>
</evidence>
<proteinExistence type="predicted"/>
<keyword evidence="12" id="KW-0175">Coiled coil</keyword>
<dbReference type="FunFam" id="3.30.565.10:FF:000006">
    <property type="entry name" value="Sensor histidine kinase WalK"/>
    <property type="match status" value="1"/>
</dbReference>
<dbReference type="AlphaFoldDB" id="A0A3N5C5Z6"/>
<dbReference type="InterPro" id="IPR035965">
    <property type="entry name" value="PAS-like_dom_sf"/>
</dbReference>
<evidence type="ECO:0000256" key="12">
    <source>
        <dbReference type="SAM" id="Coils"/>
    </source>
</evidence>
<dbReference type="EMBL" id="RKRK01000002">
    <property type="protein sequence ID" value="RPF57728.1"/>
    <property type="molecule type" value="Genomic_DNA"/>
</dbReference>
<dbReference type="InterPro" id="IPR005467">
    <property type="entry name" value="His_kinase_dom"/>
</dbReference>
<keyword evidence="6" id="KW-0808">Transferase</keyword>
<dbReference type="Gene3D" id="3.30.450.20">
    <property type="entry name" value="PAS domain"/>
    <property type="match status" value="1"/>
</dbReference>
<name>A0A3N5C5Z6_9BACL</name>
<dbReference type="GO" id="GO:0000155">
    <property type="term" value="F:phosphorelay sensor kinase activity"/>
    <property type="evidence" value="ECO:0007669"/>
    <property type="project" value="InterPro"/>
</dbReference>
<keyword evidence="9" id="KW-0067">ATP-binding</keyword>
<evidence type="ECO:0000259" key="14">
    <source>
        <dbReference type="PROSITE" id="PS50109"/>
    </source>
</evidence>
<dbReference type="InterPro" id="IPR003661">
    <property type="entry name" value="HisK_dim/P_dom"/>
</dbReference>
<evidence type="ECO:0000256" key="4">
    <source>
        <dbReference type="ARBA" id="ARBA00022475"/>
    </source>
</evidence>
<comment type="catalytic activity">
    <reaction evidence="1">
        <text>ATP + protein L-histidine = ADP + protein N-phospho-L-histidine.</text>
        <dbReference type="EC" id="2.7.13.3"/>
    </reaction>
</comment>
<dbReference type="SMART" id="SM00388">
    <property type="entry name" value="HisKA"/>
    <property type="match status" value="1"/>
</dbReference>
<dbReference type="SMART" id="SM00304">
    <property type="entry name" value="HAMP"/>
    <property type="match status" value="1"/>
</dbReference>
<feature type="coiled-coil region" evidence="12">
    <location>
        <begin position="214"/>
        <end position="241"/>
    </location>
</feature>
<sequence>MITFRNNLLILLTTILVVSFILLGLVLGNTMSDALIKSSKKTLKSEMMATNEIIIHNKNDKEKLKEKLQTLHSDLNMTVQVMSGSTVIYESLSKDNMKKHQNTIKEYEKRAEDKPYDYHYYISVKDNMQLMAYKGEQDQIITLYKPFTTPFEFMKQMWLYLCLILIIVLPIIYIFVRYINRRYVKPIKEVSSASKMLSEGNYKVRVAESNVVETNELYSTINELARTLQTLNNEQKIQRNRLETTLSNIPLAILMINKYDEVVIANDTYLNLFNKDQTIIKKRYQDVIDNTLVMNMVTQAMNNEVTVYRNVPIQMGVYTKHFEITAVPVLSPNKKKIQGVVLVEHDITQLIHLEQMRRDFVANVSHELKTPITSIKGFTETLLDGAKDDPLLLQDFLTIIEKESHRIQSLVEELLELSKIEQSSNVDLSHVDVVDTLEQVIEMLSLTALEKNINIELTSPSSMTVIAEASKLKQVFINIISNAINYTEVDPQDKNKDIYITVEPSEGDVYIHIKDHGIGIPESDQSRIFERFYRVDKARSRQSGGTGLGLAIVKHIVEVFGGEITFVSKPNEGSTFTVKLLGGQQHVE</sequence>
<dbReference type="PANTHER" id="PTHR45453:SF1">
    <property type="entry name" value="PHOSPHATE REGULON SENSOR PROTEIN PHOR"/>
    <property type="match status" value="1"/>
</dbReference>
<dbReference type="InterPro" id="IPR003594">
    <property type="entry name" value="HATPase_dom"/>
</dbReference>
<evidence type="ECO:0000256" key="10">
    <source>
        <dbReference type="ARBA" id="ARBA00023012"/>
    </source>
</evidence>
<dbReference type="CDD" id="cd00075">
    <property type="entry name" value="HATPase"/>
    <property type="match status" value="1"/>
</dbReference>
<dbReference type="Pfam" id="PF02518">
    <property type="entry name" value="HATPase_c"/>
    <property type="match status" value="1"/>
</dbReference>
<keyword evidence="13" id="KW-0812">Transmembrane</keyword>
<dbReference type="InterPro" id="IPR003660">
    <property type="entry name" value="HAMP_dom"/>
</dbReference>
<evidence type="ECO:0000256" key="1">
    <source>
        <dbReference type="ARBA" id="ARBA00000085"/>
    </source>
</evidence>
<gene>
    <name evidence="16" type="ORF">EDD62_0359</name>
</gene>
<dbReference type="Gene3D" id="6.10.340.10">
    <property type="match status" value="1"/>
</dbReference>
<dbReference type="InterPro" id="IPR036890">
    <property type="entry name" value="HATPase_C_sf"/>
</dbReference>
<dbReference type="Gene3D" id="3.30.565.10">
    <property type="entry name" value="Histidine kinase-like ATPase, C-terminal domain"/>
    <property type="match status" value="1"/>
</dbReference>
<keyword evidence="10" id="KW-0902">Two-component regulatory system</keyword>
<dbReference type="CDD" id="cd00082">
    <property type="entry name" value="HisKA"/>
    <property type="match status" value="1"/>
</dbReference>
<dbReference type="InterPro" id="IPR004358">
    <property type="entry name" value="Sig_transdc_His_kin-like_C"/>
</dbReference>
<keyword evidence="13" id="KW-1133">Transmembrane helix</keyword>
<dbReference type="SUPFAM" id="SSF55874">
    <property type="entry name" value="ATPase domain of HSP90 chaperone/DNA topoisomerase II/histidine kinase"/>
    <property type="match status" value="1"/>
</dbReference>
<feature type="domain" description="Histidine kinase" evidence="14">
    <location>
        <begin position="363"/>
        <end position="584"/>
    </location>
</feature>
<dbReference type="OrthoDB" id="9813151at2"/>
<evidence type="ECO:0000256" key="6">
    <source>
        <dbReference type="ARBA" id="ARBA00022679"/>
    </source>
</evidence>
<evidence type="ECO:0000256" key="3">
    <source>
        <dbReference type="ARBA" id="ARBA00012438"/>
    </source>
</evidence>
<dbReference type="InterPro" id="IPR050351">
    <property type="entry name" value="BphY/WalK/GraS-like"/>
</dbReference>
<dbReference type="PROSITE" id="PS50109">
    <property type="entry name" value="HIS_KIN"/>
    <property type="match status" value="1"/>
</dbReference>
<dbReference type="NCBIfam" id="NF046044">
    <property type="entry name" value="PnpS"/>
    <property type="match status" value="1"/>
</dbReference>
<organism evidence="16 17">
    <name type="scientific">Abyssicoccus albus</name>
    <dbReference type="NCBI Taxonomy" id="1817405"/>
    <lineage>
        <taxon>Bacteria</taxon>
        <taxon>Bacillati</taxon>
        <taxon>Bacillota</taxon>
        <taxon>Bacilli</taxon>
        <taxon>Bacillales</taxon>
        <taxon>Abyssicoccaceae</taxon>
    </lineage>
</organism>
<evidence type="ECO:0000256" key="8">
    <source>
        <dbReference type="ARBA" id="ARBA00022777"/>
    </source>
</evidence>